<name>A0A833CCR2_9FIRM</name>
<reference evidence="1 2" key="1">
    <citation type="submission" date="2019-09" db="EMBL/GenBank/DDBJ databases">
        <title>Draft genome sequence of 3 type strains from the CCUG.</title>
        <authorList>
            <person name="Pineiro-Iglesias B."/>
            <person name="Tunovic T."/>
            <person name="Unosson C."/>
            <person name="Inganas E."/>
            <person name="Ohlen M."/>
            <person name="Cardew S."/>
            <person name="Jensie-Markopoulos S."/>
            <person name="Salva-Serra F."/>
            <person name="Jaen-Luchoro D."/>
            <person name="Karlsson R."/>
            <person name="Svensson-Stadler L."/>
            <person name="Chun J."/>
            <person name="Moore E."/>
        </authorList>
    </citation>
    <scope>NUCLEOTIDE SEQUENCE [LARGE SCALE GENOMIC DNA]</scope>
    <source>
        <strain evidence="1 2">CCUG 65427</strain>
    </source>
</reference>
<accession>A0A833CCR2</accession>
<dbReference type="AlphaFoldDB" id="A0A833CCR2"/>
<dbReference type="RefSeq" id="WP_127008710.1">
    <property type="nucleotide sequence ID" value="NZ_RQUZ01000016.1"/>
</dbReference>
<dbReference type="GeneID" id="83056002"/>
<organism evidence="1 2">
    <name type="scientific">Veillonella seminalis</name>
    <dbReference type="NCBI Taxonomy" id="1502943"/>
    <lineage>
        <taxon>Bacteria</taxon>
        <taxon>Bacillati</taxon>
        <taxon>Bacillota</taxon>
        <taxon>Negativicutes</taxon>
        <taxon>Veillonellales</taxon>
        <taxon>Veillonellaceae</taxon>
        <taxon>Veillonella</taxon>
    </lineage>
</organism>
<evidence type="ECO:0000313" key="1">
    <source>
        <dbReference type="EMBL" id="KAB1479420.1"/>
    </source>
</evidence>
<gene>
    <name evidence="1" type="ORF">F8R14_01820</name>
</gene>
<evidence type="ECO:0000313" key="2">
    <source>
        <dbReference type="Proteomes" id="UP000434554"/>
    </source>
</evidence>
<comment type="caution">
    <text evidence="1">The sequence shown here is derived from an EMBL/GenBank/DDBJ whole genome shotgun (WGS) entry which is preliminary data.</text>
</comment>
<sequence length="103" mass="12372">MGYIDRDGFKDWLRENYSTNDRVVRDTVSRADRVRRAFEEMNSEFSYEKEIKRDNGQSLWNLISRRRVTIKERINLPVGSNQMDSISSSAKKYITYLREKKQQ</sequence>
<dbReference type="EMBL" id="WBKH01000002">
    <property type="protein sequence ID" value="KAB1479420.1"/>
    <property type="molecule type" value="Genomic_DNA"/>
</dbReference>
<proteinExistence type="predicted"/>
<protein>
    <submittedName>
        <fullName evidence="1">Uncharacterized protein</fullName>
    </submittedName>
</protein>
<dbReference type="Proteomes" id="UP000434554">
    <property type="component" value="Unassembled WGS sequence"/>
</dbReference>